<evidence type="ECO:0000313" key="2">
    <source>
        <dbReference type="Proteomes" id="UP001138768"/>
    </source>
</evidence>
<organism evidence="1 2">
    <name type="scientific">Lamprobacter modestohalophilus</name>
    <dbReference type="NCBI Taxonomy" id="1064514"/>
    <lineage>
        <taxon>Bacteria</taxon>
        <taxon>Pseudomonadati</taxon>
        <taxon>Pseudomonadota</taxon>
        <taxon>Gammaproteobacteria</taxon>
        <taxon>Chromatiales</taxon>
        <taxon>Chromatiaceae</taxon>
        <taxon>Lamprobacter</taxon>
    </lineage>
</organism>
<dbReference type="AlphaFoldDB" id="A0A9X1B708"/>
<accession>A0A9X1B708</accession>
<protein>
    <submittedName>
        <fullName evidence="1">Uncharacterized protein</fullName>
    </submittedName>
</protein>
<evidence type="ECO:0000313" key="1">
    <source>
        <dbReference type="EMBL" id="MBK1621644.1"/>
    </source>
</evidence>
<keyword evidence="2" id="KW-1185">Reference proteome</keyword>
<comment type="caution">
    <text evidence="1">The sequence shown here is derived from an EMBL/GenBank/DDBJ whole genome shotgun (WGS) entry which is preliminary data.</text>
</comment>
<name>A0A9X1B708_9GAMM</name>
<sequence>MRTNTEIRSDGLRSLTASLGVIEAERFIALINRERFDYTQWRQDQWAEETVASLAQRARLLRESESPTRV</sequence>
<gene>
    <name evidence="1" type="ORF">CKO42_25270</name>
</gene>
<dbReference type="Proteomes" id="UP001138768">
    <property type="component" value="Unassembled WGS sequence"/>
</dbReference>
<reference evidence="1 2" key="1">
    <citation type="journal article" date="2020" name="Microorganisms">
        <title>Osmotic Adaptation and Compatible Solute Biosynthesis of Phototrophic Bacteria as Revealed from Genome Analyses.</title>
        <authorList>
            <person name="Imhoff J.F."/>
            <person name="Rahn T."/>
            <person name="Kunzel S."/>
            <person name="Keller A."/>
            <person name="Neulinger S.C."/>
        </authorList>
    </citation>
    <scope>NUCLEOTIDE SEQUENCE [LARGE SCALE GENOMIC DNA]</scope>
    <source>
        <strain evidence="1 2">DSM 25653</strain>
    </source>
</reference>
<dbReference type="EMBL" id="NRRY01000095">
    <property type="protein sequence ID" value="MBK1621644.1"/>
    <property type="molecule type" value="Genomic_DNA"/>
</dbReference>
<proteinExistence type="predicted"/>